<evidence type="ECO:0000313" key="11">
    <source>
        <dbReference type="Proteomes" id="UP000308549"/>
    </source>
</evidence>
<dbReference type="GO" id="GO:0016491">
    <property type="term" value="F:oxidoreductase activity"/>
    <property type="evidence" value="ECO:0007669"/>
    <property type="project" value="UniProtKB-KW"/>
</dbReference>
<dbReference type="PANTHER" id="PTHR11709">
    <property type="entry name" value="MULTI-COPPER OXIDASE"/>
    <property type="match status" value="1"/>
</dbReference>
<dbReference type="Pfam" id="PF00394">
    <property type="entry name" value="Cu-oxidase"/>
    <property type="match status" value="1"/>
</dbReference>
<dbReference type="SUPFAM" id="SSF49503">
    <property type="entry name" value="Cupredoxins"/>
    <property type="match status" value="3"/>
</dbReference>
<protein>
    <recommendedName>
        <fullName evidence="12">Multicopper oxidase</fullName>
    </recommendedName>
</protein>
<evidence type="ECO:0000259" key="9">
    <source>
        <dbReference type="Pfam" id="PF07732"/>
    </source>
</evidence>
<evidence type="ECO:0000256" key="3">
    <source>
        <dbReference type="ARBA" id="ARBA00023002"/>
    </source>
</evidence>
<dbReference type="InterPro" id="IPR011707">
    <property type="entry name" value="Cu-oxidase-like_N"/>
</dbReference>
<dbReference type="CDD" id="cd13901">
    <property type="entry name" value="CuRO_3_MaLCC_like"/>
    <property type="match status" value="1"/>
</dbReference>
<keyword evidence="2" id="KW-0479">Metal-binding</keyword>
<dbReference type="CDD" id="cd13880">
    <property type="entry name" value="CuRO_2_MaLCC_like"/>
    <property type="match status" value="1"/>
</dbReference>
<dbReference type="PROSITE" id="PS00080">
    <property type="entry name" value="MULTICOPPER_OXIDASE2"/>
    <property type="match status" value="1"/>
</dbReference>
<keyword evidence="4" id="KW-0186">Copper</keyword>
<dbReference type="InterPro" id="IPR011706">
    <property type="entry name" value="Cu-oxidase_C"/>
</dbReference>
<dbReference type="InterPro" id="IPR045087">
    <property type="entry name" value="Cu-oxidase_fam"/>
</dbReference>
<comment type="similarity">
    <text evidence="1">Belongs to the multicopper oxidase family.</text>
</comment>
<dbReference type="InterPro" id="IPR033138">
    <property type="entry name" value="Cu_oxidase_CS"/>
</dbReference>
<organism evidence="10 11">
    <name type="scientific">Salinomyces thailandicus</name>
    <dbReference type="NCBI Taxonomy" id="706561"/>
    <lineage>
        <taxon>Eukaryota</taxon>
        <taxon>Fungi</taxon>
        <taxon>Dikarya</taxon>
        <taxon>Ascomycota</taxon>
        <taxon>Pezizomycotina</taxon>
        <taxon>Dothideomycetes</taxon>
        <taxon>Dothideomycetidae</taxon>
        <taxon>Mycosphaerellales</taxon>
        <taxon>Teratosphaeriaceae</taxon>
        <taxon>Salinomyces</taxon>
    </lineage>
</organism>
<sequence>MAAKLFAAALLVLPSIAGPVTTVTTVTTTAYNTASVVTTDASPPSSTEEAVEPTPSPSHYGGAAGHLYHSPAFLPHGWDTRPSLPRWRTNGRSKLGFFDAPRLPHWLHSGPMPKGRPWGGKTATNTNQLTDPPNTGVTRHYDFTVSRKTIAPDGVDRDGLVINDSFPGPTIEANWGDYIEVTVHNDLADEGTSLHWHGLLQTDTPYMDGVPAVQQCPIAPGSSFTYRFKADLYGTSWYHSHYSAQYAGGALGPMIIYGPNTLDYDEDLGPVLLTDWYHDSYYDLVEQVMAPAALGLPPPSSQNNLINGKMNYPCANATGPCTPNAGIAKFKVESGKKYRLRLINAGAEGIQKFSIDGMKMTVIANDFVPIEHYETDLITLGIGQRSDVIIEATGKPTDAVWMRSTLGPSAFVGGCTLNDGISPEAVAAIYYQNANTSATPNSQRNPISHDRIVSCKNDDLAGTIPAYKITPPTHPATQQVVNITYQSNSTHNLFYMNNSTFRANYNDPVLLDAKLGHQDYPSESNVFDFGKSTSIRLVVYNFALTGAHPMHMHGHNMHILAAGTGYWDGTITNPSNPQRRDVQLLENAVSDTEPGYIVVQIDADNPGVWPFHCHIAWHVSAGLYINMLERPDKIRHDMDIPSVMAQTCRDWSAWTGENIPNEIDSGL</sequence>
<proteinExistence type="inferred from homology"/>
<reference evidence="10 11" key="1">
    <citation type="submission" date="2017-03" db="EMBL/GenBank/DDBJ databases">
        <title>Genomes of endolithic fungi from Antarctica.</title>
        <authorList>
            <person name="Coleine C."/>
            <person name="Masonjones S."/>
            <person name="Stajich J.E."/>
        </authorList>
    </citation>
    <scope>NUCLEOTIDE SEQUENCE [LARGE SCALE GENOMIC DNA]</scope>
    <source>
        <strain evidence="10 11">CCFEE 6315</strain>
    </source>
</reference>
<dbReference type="InterPro" id="IPR008972">
    <property type="entry name" value="Cupredoxin"/>
</dbReference>
<feature type="region of interest" description="Disordered" evidence="5">
    <location>
        <begin position="37"/>
        <end position="62"/>
    </location>
</feature>
<accession>A0A4U0U7A2</accession>
<dbReference type="InterPro" id="IPR001117">
    <property type="entry name" value="Cu-oxidase_2nd"/>
</dbReference>
<dbReference type="Gene3D" id="2.60.40.420">
    <property type="entry name" value="Cupredoxins - blue copper proteins"/>
    <property type="match status" value="3"/>
</dbReference>
<dbReference type="Proteomes" id="UP000308549">
    <property type="component" value="Unassembled WGS sequence"/>
</dbReference>
<dbReference type="FunFam" id="2.60.40.420:FF:000021">
    <property type="entry name" value="Extracellular dihydrogeodin oxidase/laccase"/>
    <property type="match status" value="1"/>
</dbReference>
<dbReference type="EMBL" id="NAJL01000009">
    <property type="protein sequence ID" value="TKA31110.1"/>
    <property type="molecule type" value="Genomic_DNA"/>
</dbReference>
<name>A0A4U0U7A2_9PEZI</name>
<feature type="domain" description="Plastocyanin-like" evidence="8">
    <location>
        <begin position="493"/>
        <end position="632"/>
    </location>
</feature>
<dbReference type="InterPro" id="IPR002355">
    <property type="entry name" value="Cu_oxidase_Cu_BS"/>
</dbReference>
<evidence type="ECO:0000313" key="10">
    <source>
        <dbReference type="EMBL" id="TKA31110.1"/>
    </source>
</evidence>
<dbReference type="Pfam" id="PF07732">
    <property type="entry name" value="Cu-oxidase_3"/>
    <property type="match status" value="1"/>
</dbReference>
<dbReference type="AlphaFoldDB" id="A0A4U0U7A2"/>
<feature type="chain" id="PRO_5020388609" description="Multicopper oxidase" evidence="6">
    <location>
        <begin position="23"/>
        <end position="667"/>
    </location>
</feature>
<evidence type="ECO:0000256" key="4">
    <source>
        <dbReference type="ARBA" id="ARBA00023008"/>
    </source>
</evidence>
<evidence type="ECO:0000259" key="8">
    <source>
        <dbReference type="Pfam" id="PF07731"/>
    </source>
</evidence>
<dbReference type="Pfam" id="PF07731">
    <property type="entry name" value="Cu-oxidase_2"/>
    <property type="match status" value="1"/>
</dbReference>
<keyword evidence="11" id="KW-1185">Reference proteome</keyword>
<evidence type="ECO:0000256" key="6">
    <source>
        <dbReference type="SAM" id="SignalP"/>
    </source>
</evidence>
<dbReference type="CDD" id="cd13854">
    <property type="entry name" value="CuRO_1_MaLCC_like"/>
    <property type="match status" value="1"/>
</dbReference>
<evidence type="ECO:0000256" key="5">
    <source>
        <dbReference type="SAM" id="MobiDB-lite"/>
    </source>
</evidence>
<evidence type="ECO:0000256" key="1">
    <source>
        <dbReference type="ARBA" id="ARBA00010609"/>
    </source>
</evidence>
<feature type="domain" description="Plastocyanin-like" evidence="9">
    <location>
        <begin position="145"/>
        <end position="260"/>
    </location>
</feature>
<gene>
    <name evidence="10" type="ORF">B0A50_02079</name>
</gene>
<feature type="domain" description="Plastocyanin-like" evidence="7">
    <location>
        <begin position="270"/>
        <end position="405"/>
    </location>
</feature>
<dbReference type="GO" id="GO:0005507">
    <property type="term" value="F:copper ion binding"/>
    <property type="evidence" value="ECO:0007669"/>
    <property type="project" value="InterPro"/>
</dbReference>
<evidence type="ECO:0008006" key="12">
    <source>
        <dbReference type="Google" id="ProtNLM"/>
    </source>
</evidence>
<keyword evidence="3" id="KW-0560">Oxidoreductase</keyword>
<dbReference type="OrthoDB" id="2121828at2759"/>
<dbReference type="PROSITE" id="PS00079">
    <property type="entry name" value="MULTICOPPER_OXIDASE1"/>
    <property type="match status" value="1"/>
</dbReference>
<evidence type="ECO:0000256" key="2">
    <source>
        <dbReference type="ARBA" id="ARBA00022723"/>
    </source>
</evidence>
<dbReference type="PANTHER" id="PTHR11709:SF145">
    <property type="entry name" value="LCC1"/>
    <property type="match status" value="1"/>
</dbReference>
<feature type="signal peptide" evidence="6">
    <location>
        <begin position="1"/>
        <end position="22"/>
    </location>
</feature>
<evidence type="ECO:0000259" key="7">
    <source>
        <dbReference type="Pfam" id="PF00394"/>
    </source>
</evidence>
<keyword evidence="6" id="KW-0732">Signal</keyword>
<comment type="caution">
    <text evidence="10">The sequence shown here is derived from an EMBL/GenBank/DDBJ whole genome shotgun (WGS) entry which is preliminary data.</text>
</comment>